<evidence type="ECO:0000313" key="1">
    <source>
        <dbReference type="EMBL" id="CAD7198697.1"/>
    </source>
</evidence>
<protein>
    <submittedName>
        <fullName evidence="1">Uncharacterized protein</fullName>
    </submittedName>
</protein>
<dbReference type="EMBL" id="OA566321">
    <property type="protein sequence ID" value="CAD7198697.1"/>
    <property type="molecule type" value="Genomic_DNA"/>
</dbReference>
<gene>
    <name evidence="1" type="ORF">TDIB3V08_LOCUS4975</name>
</gene>
<accession>A0A7R8VJR3</accession>
<proteinExistence type="predicted"/>
<organism evidence="1">
    <name type="scientific">Timema douglasi</name>
    <name type="common">Walking stick</name>
    <dbReference type="NCBI Taxonomy" id="61478"/>
    <lineage>
        <taxon>Eukaryota</taxon>
        <taxon>Metazoa</taxon>
        <taxon>Ecdysozoa</taxon>
        <taxon>Arthropoda</taxon>
        <taxon>Hexapoda</taxon>
        <taxon>Insecta</taxon>
        <taxon>Pterygota</taxon>
        <taxon>Neoptera</taxon>
        <taxon>Polyneoptera</taxon>
        <taxon>Phasmatodea</taxon>
        <taxon>Timematodea</taxon>
        <taxon>Timematoidea</taxon>
        <taxon>Timematidae</taxon>
        <taxon>Timema</taxon>
    </lineage>
</organism>
<name>A0A7R8VJR3_TIMDO</name>
<reference evidence="1" key="1">
    <citation type="submission" date="2020-11" db="EMBL/GenBank/DDBJ databases">
        <authorList>
            <person name="Tran Van P."/>
        </authorList>
    </citation>
    <scope>NUCLEOTIDE SEQUENCE</scope>
</reference>
<dbReference type="AlphaFoldDB" id="A0A7R8VJR3"/>
<sequence>MKVELNTTSALANYATEAVRLLQPCSVLLVVSSVINARSTSSGVSLLPTSPLFISARRVEWWSRRRTSTLVASPVRSMVPRSVRGQRSSRQHPLLARTLLSARRTLVFTECLDRIVSQRKGD</sequence>